<feature type="non-terminal residue" evidence="3">
    <location>
        <position position="1"/>
    </location>
</feature>
<dbReference type="Gene3D" id="1.10.8.60">
    <property type="match status" value="1"/>
</dbReference>
<dbReference type="CDD" id="cd19481">
    <property type="entry name" value="RecA-like_protease"/>
    <property type="match status" value="1"/>
</dbReference>
<dbReference type="InterPro" id="IPR003959">
    <property type="entry name" value="ATPase_AAA_core"/>
</dbReference>
<dbReference type="GO" id="GO:0005634">
    <property type="term" value="C:nucleus"/>
    <property type="evidence" value="ECO:0007669"/>
    <property type="project" value="TreeGrafter"/>
</dbReference>
<dbReference type="Proteomes" id="UP001285441">
    <property type="component" value="Unassembled WGS sequence"/>
</dbReference>
<proteinExistence type="predicted"/>
<feature type="compositionally biased region" description="Acidic residues" evidence="1">
    <location>
        <begin position="204"/>
        <end position="221"/>
    </location>
</feature>
<dbReference type="Gene3D" id="3.40.50.300">
    <property type="entry name" value="P-loop containing nucleotide triphosphate hydrolases"/>
    <property type="match status" value="1"/>
</dbReference>
<dbReference type="SUPFAM" id="SSF52540">
    <property type="entry name" value="P-loop containing nucleoside triphosphate hydrolases"/>
    <property type="match status" value="1"/>
</dbReference>
<evidence type="ECO:0000259" key="2">
    <source>
        <dbReference type="SMART" id="SM00382"/>
    </source>
</evidence>
<dbReference type="GO" id="GO:0042254">
    <property type="term" value="P:ribosome biogenesis"/>
    <property type="evidence" value="ECO:0007669"/>
    <property type="project" value="TreeGrafter"/>
</dbReference>
<evidence type="ECO:0000256" key="1">
    <source>
        <dbReference type="SAM" id="MobiDB-lite"/>
    </source>
</evidence>
<comment type="caution">
    <text evidence="3">The sequence shown here is derived from an EMBL/GenBank/DDBJ whole genome shotgun (WGS) entry which is preliminary data.</text>
</comment>
<reference evidence="3" key="2">
    <citation type="submission" date="2023-06" db="EMBL/GenBank/DDBJ databases">
        <authorList>
            <consortium name="Lawrence Berkeley National Laboratory"/>
            <person name="Haridas S."/>
            <person name="Hensen N."/>
            <person name="Bonometti L."/>
            <person name="Westerberg I."/>
            <person name="Brannstrom I.O."/>
            <person name="Guillou S."/>
            <person name="Cros-Aarteil S."/>
            <person name="Calhoun S."/>
            <person name="Kuo A."/>
            <person name="Mondo S."/>
            <person name="Pangilinan J."/>
            <person name="Riley R."/>
            <person name="LaButti K."/>
            <person name="Andreopoulos B."/>
            <person name="Lipzen A."/>
            <person name="Chen C."/>
            <person name="Yanf M."/>
            <person name="Daum C."/>
            <person name="Ng V."/>
            <person name="Clum A."/>
            <person name="Steindorff A."/>
            <person name="Ohm R."/>
            <person name="Martin F."/>
            <person name="Silar P."/>
            <person name="Natvig D."/>
            <person name="Lalanne C."/>
            <person name="Gautier V."/>
            <person name="Ament-velasquez S.L."/>
            <person name="Kruys A."/>
            <person name="Hutchinson M.I."/>
            <person name="Powell A.J."/>
            <person name="Barry K."/>
            <person name="Miller A.N."/>
            <person name="Grigoriev I.V."/>
            <person name="Debuchy R."/>
            <person name="Gladieux P."/>
            <person name="Thoren M.H."/>
            <person name="Johannesson H."/>
        </authorList>
    </citation>
    <scope>NUCLEOTIDE SEQUENCE</scope>
    <source>
        <strain evidence="3">CBS 232.78</strain>
    </source>
</reference>
<gene>
    <name evidence="3" type="ORF">B0H63DRAFT_463654</name>
</gene>
<keyword evidence="4" id="KW-1185">Reference proteome</keyword>
<accession>A0AAE0NXB6</accession>
<dbReference type="SMART" id="SM00382">
    <property type="entry name" value="AAA"/>
    <property type="match status" value="1"/>
</dbReference>
<dbReference type="InterPro" id="IPR027417">
    <property type="entry name" value="P-loop_NTPase"/>
</dbReference>
<sequence length="344" mass="38326">DVLTFFDNQALYQSLSVPWKRGIIFHGLPGNGKTISIKALINSLDARSPPVPSLYVKSSDGRNGHRCIKEIFSQARRQAPCLLIFEDLDSLVEDKTRSCFLNEVDGLESNEGILIIGSTNHLEKLDPAITKRPSRFDRKYHFKVPDEASRASYAEFWARKFAEREDVDFPDEICPLIAKLTADFSFAYLQELFLTSILSLARGDDEEEYQEEDEDDEEEDFGAPSDSGSTTDAVVVSHPIPGSKDNGSNANLPATTTEGESKNESEENEKPLPLLPAPKPKRVLPVVEIPEHLQDHRLLKIIKKQAKMLLEEMDSASSSAGSGGEDGNGPSRRKARNHRIIGRY</sequence>
<keyword evidence="3" id="KW-0378">Hydrolase</keyword>
<dbReference type="GO" id="GO:0005524">
    <property type="term" value="F:ATP binding"/>
    <property type="evidence" value="ECO:0007669"/>
    <property type="project" value="InterPro"/>
</dbReference>
<dbReference type="AlphaFoldDB" id="A0AAE0NXB6"/>
<feature type="region of interest" description="Disordered" evidence="1">
    <location>
        <begin position="204"/>
        <end position="279"/>
    </location>
</feature>
<dbReference type="GO" id="GO:0016887">
    <property type="term" value="F:ATP hydrolysis activity"/>
    <property type="evidence" value="ECO:0007669"/>
    <property type="project" value="InterPro"/>
</dbReference>
<dbReference type="InterPro" id="IPR050168">
    <property type="entry name" value="AAA_ATPase_domain"/>
</dbReference>
<dbReference type="PANTHER" id="PTHR23077:SF132">
    <property type="entry name" value="ATP-DEPENDENT ZN PROTEASE"/>
    <property type="match status" value="1"/>
</dbReference>
<dbReference type="PANTHER" id="PTHR23077">
    <property type="entry name" value="AAA-FAMILY ATPASE"/>
    <property type="match status" value="1"/>
</dbReference>
<feature type="region of interest" description="Disordered" evidence="1">
    <location>
        <begin position="312"/>
        <end position="344"/>
    </location>
</feature>
<dbReference type="GO" id="GO:0003723">
    <property type="term" value="F:RNA binding"/>
    <property type="evidence" value="ECO:0007669"/>
    <property type="project" value="TreeGrafter"/>
</dbReference>
<dbReference type="InterPro" id="IPR003593">
    <property type="entry name" value="AAA+_ATPase"/>
</dbReference>
<feature type="compositionally biased region" description="Basic residues" evidence="1">
    <location>
        <begin position="331"/>
        <end position="344"/>
    </location>
</feature>
<dbReference type="EMBL" id="JAULSW010000002">
    <property type="protein sequence ID" value="KAK3389442.1"/>
    <property type="molecule type" value="Genomic_DNA"/>
</dbReference>
<dbReference type="Pfam" id="PF00004">
    <property type="entry name" value="AAA"/>
    <property type="match status" value="1"/>
</dbReference>
<organism evidence="3 4">
    <name type="scientific">Podospora didyma</name>
    <dbReference type="NCBI Taxonomy" id="330526"/>
    <lineage>
        <taxon>Eukaryota</taxon>
        <taxon>Fungi</taxon>
        <taxon>Dikarya</taxon>
        <taxon>Ascomycota</taxon>
        <taxon>Pezizomycotina</taxon>
        <taxon>Sordariomycetes</taxon>
        <taxon>Sordariomycetidae</taxon>
        <taxon>Sordariales</taxon>
        <taxon>Podosporaceae</taxon>
        <taxon>Podospora</taxon>
    </lineage>
</organism>
<dbReference type="GO" id="GO:1990275">
    <property type="term" value="F:preribosome binding"/>
    <property type="evidence" value="ECO:0007669"/>
    <property type="project" value="TreeGrafter"/>
</dbReference>
<name>A0AAE0NXB6_9PEZI</name>
<reference evidence="3" key="1">
    <citation type="journal article" date="2023" name="Mol. Phylogenet. Evol.">
        <title>Genome-scale phylogeny and comparative genomics of the fungal order Sordariales.</title>
        <authorList>
            <person name="Hensen N."/>
            <person name="Bonometti L."/>
            <person name="Westerberg I."/>
            <person name="Brannstrom I.O."/>
            <person name="Guillou S."/>
            <person name="Cros-Aarteil S."/>
            <person name="Calhoun S."/>
            <person name="Haridas S."/>
            <person name="Kuo A."/>
            <person name="Mondo S."/>
            <person name="Pangilinan J."/>
            <person name="Riley R."/>
            <person name="LaButti K."/>
            <person name="Andreopoulos B."/>
            <person name="Lipzen A."/>
            <person name="Chen C."/>
            <person name="Yan M."/>
            <person name="Daum C."/>
            <person name="Ng V."/>
            <person name="Clum A."/>
            <person name="Steindorff A."/>
            <person name="Ohm R.A."/>
            <person name="Martin F."/>
            <person name="Silar P."/>
            <person name="Natvig D.O."/>
            <person name="Lalanne C."/>
            <person name="Gautier V."/>
            <person name="Ament-Velasquez S.L."/>
            <person name="Kruys A."/>
            <person name="Hutchinson M.I."/>
            <person name="Powell A.J."/>
            <person name="Barry K."/>
            <person name="Miller A.N."/>
            <person name="Grigoriev I.V."/>
            <person name="Debuchy R."/>
            <person name="Gladieux P."/>
            <person name="Hiltunen Thoren M."/>
            <person name="Johannesson H."/>
        </authorList>
    </citation>
    <scope>NUCLEOTIDE SEQUENCE</scope>
    <source>
        <strain evidence="3">CBS 232.78</strain>
    </source>
</reference>
<evidence type="ECO:0000313" key="3">
    <source>
        <dbReference type="EMBL" id="KAK3389442.1"/>
    </source>
</evidence>
<feature type="compositionally biased region" description="Basic and acidic residues" evidence="1">
    <location>
        <begin position="259"/>
        <end position="270"/>
    </location>
</feature>
<protein>
    <submittedName>
        <fullName evidence="3">P-loop containing nucleoside triphosphate hydrolase protein</fullName>
    </submittedName>
</protein>
<feature type="domain" description="AAA+ ATPase" evidence="2">
    <location>
        <begin position="19"/>
        <end position="146"/>
    </location>
</feature>
<feature type="compositionally biased region" description="Polar residues" evidence="1">
    <location>
        <begin position="245"/>
        <end position="254"/>
    </location>
</feature>
<evidence type="ECO:0000313" key="4">
    <source>
        <dbReference type="Proteomes" id="UP001285441"/>
    </source>
</evidence>